<evidence type="ECO:0000256" key="1">
    <source>
        <dbReference type="SAM" id="MobiDB-lite"/>
    </source>
</evidence>
<name>A0A5C6C8I6_9BACT</name>
<feature type="region of interest" description="Disordered" evidence="1">
    <location>
        <begin position="52"/>
        <end position="171"/>
    </location>
</feature>
<reference evidence="2 3" key="1">
    <citation type="submission" date="2019-02" db="EMBL/GenBank/DDBJ databases">
        <title>Deep-cultivation of Planctomycetes and their phenomic and genomic characterization uncovers novel biology.</title>
        <authorList>
            <person name="Wiegand S."/>
            <person name="Jogler M."/>
            <person name="Boedeker C."/>
            <person name="Pinto D."/>
            <person name="Vollmers J."/>
            <person name="Rivas-Marin E."/>
            <person name="Kohn T."/>
            <person name="Peeters S.H."/>
            <person name="Heuer A."/>
            <person name="Rast P."/>
            <person name="Oberbeckmann S."/>
            <person name="Bunk B."/>
            <person name="Jeske O."/>
            <person name="Meyerdierks A."/>
            <person name="Storesund J.E."/>
            <person name="Kallscheuer N."/>
            <person name="Luecker S."/>
            <person name="Lage O.M."/>
            <person name="Pohl T."/>
            <person name="Merkel B.J."/>
            <person name="Hornburger P."/>
            <person name="Mueller R.-W."/>
            <person name="Bruemmer F."/>
            <person name="Labrenz M."/>
            <person name="Spormann A.M."/>
            <person name="Op Den Camp H."/>
            <person name="Overmann J."/>
            <person name="Amann R."/>
            <person name="Jetten M.S.M."/>
            <person name="Mascher T."/>
            <person name="Medema M.H."/>
            <person name="Devos D.P."/>
            <person name="Kaster A.-K."/>
            <person name="Ovreas L."/>
            <person name="Rohde M."/>
            <person name="Galperin M.Y."/>
            <person name="Jogler C."/>
        </authorList>
    </citation>
    <scope>NUCLEOTIDE SEQUENCE [LARGE SCALE GENOMIC DNA]</scope>
    <source>
        <strain evidence="2 3">Pla52o</strain>
    </source>
</reference>
<feature type="compositionally biased region" description="Low complexity" evidence="1">
    <location>
        <begin position="62"/>
        <end position="74"/>
    </location>
</feature>
<protein>
    <submittedName>
        <fullName evidence="2">Uncharacterized protein</fullName>
    </submittedName>
</protein>
<organism evidence="2 3">
    <name type="scientific">Novipirellula galeiformis</name>
    <dbReference type="NCBI Taxonomy" id="2528004"/>
    <lineage>
        <taxon>Bacteria</taxon>
        <taxon>Pseudomonadati</taxon>
        <taxon>Planctomycetota</taxon>
        <taxon>Planctomycetia</taxon>
        <taxon>Pirellulales</taxon>
        <taxon>Pirellulaceae</taxon>
        <taxon>Novipirellula</taxon>
    </lineage>
</organism>
<evidence type="ECO:0000313" key="3">
    <source>
        <dbReference type="Proteomes" id="UP000316304"/>
    </source>
</evidence>
<feature type="compositionally biased region" description="Polar residues" evidence="1">
    <location>
        <begin position="129"/>
        <end position="138"/>
    </location>
</feature>
<comment type="caution">
    <text evidence="2">The sequence shown here is derived from an EMBL/GenBank/DDBJ whole genome shotgun (WGS) entry which is preliminary data.</text>
</comment>
<feature type="compositionally biased region" description="Low complexity" evidence="1">
    <location>
        <begin position="141"/>
        <end position="156"/>
    </location>
</feature>
<gene>
    <name evidence="2" type="ORF">Pla52o_40350</name>
</gene>
<dbReference type="EMBL" id="SJPT01000007">
    <property type="protein sequence ID" value="TWU21003.1"/>
    <property type="molecule type" value="Genomic_DNA"/>
</dbReference>
<sequence>MRNLIIIGMFVAAASAAGWFNIQRDGEHTTIDINRAEIRSDARRAIDKGREFLDRRDAANPSYDSSGYDSTGYDPNSPGSQQSYPPAYDPQSYPSTAQPYPASGPYQSQYNDYGPVPNSRPSTAPPFTASPQYNNGPQANYGPYPSYSPQSSGAAANEAPQYGPTRYTPPR</sequence>
<evidence type="ECO:0000313" key="2">
    <source>
        <dbReference type="EMBL" id="TWU21003.1"/>
    </source>
</evidence>
<proteinExistence type="predicted"/>
<dbReference type="Proteomes" id="UP000316304">
    <property type="component" value="Unassembled WGS sequence"/>
</dbReference>
<dbReference type="AlphaFoldDB" id="A0A5C6C8I6"/>
<accession>A0A5C6C8I6</accession>
<dbReference type="OrthoDB" id="292350at2"/>
<keyword evidence="3" id="KW-1185">Reference proteome</keyword>
<dbReference type="RefSeq" id="WP_146596138.1">
    <property type="nucleotide sequence ID" value="NZ_SJPT01000007.1"/>
</dbReference>